<keyword evidence="3" id="KW-0812">Transmembrane</keyword>
<evidence type="ECO:0000256" key="3">
    <source>
        <dbReference type="SAM" id="Phobius"/>
    </source>
</evidence>
<feature type="transmembrane region" description="Helical" evidence="3">
    <location>
        <begin position="162"/>
        <end position="183"/>
    </location>
</feature>
<keyword evidence="3" id="KW-1133">Transmembrane helix</keyword>
<keyword evidence="5" id="KW-1185">Reference proteome</keyword>
<proteinExistence type="inferred from homology"/>
<dbReference type="Pfam" id="PF13347">
    <property type="entry name" value="MFS_2"/>
    <property type="match status" value="1"/>
</dbReference>
<comment type="similarity">
    <text evidence="1">Belongs to the major facilitator superfamily.</text>
</comment>
<dbReference type="Gene3D" id="1.20.1250.20">
    <property type="entry name" value="MFS general substrate transporter like domains"/>
    <property type="match status" value="1"/>
</dbReference>
<evidence type="ECO:0000313" key="5">
    <source>
        <dbReference type="Proteomes" id="UP001159427"/>
    </source>
</evidence>
<keyword evidence="3" id="KW-0472">Membrane</keyword>
<dbReference type="PANTHER" id="PTHR11328">
    <property type="entry name" value="MAJOR FACILITATOR SUPERFAMILY DOMAIN-CONTAINING PROTEIN"/>
    <property type="match status" value="1"/>
</dbReference>
<sequence length="399" mass="44548">MEPASNSGTPAIQRFCCGVGHVIDDILRQLLFSFRLVFFMKVLSLSAANAGWLILQKQLAHVVFSPFCAFLVDSINIPVLSRKLGRRKSWLLIANIVEAVFIPLFFSTCFLCQSDGGQWQRMVYIGVLNTILAFAGTLMNVGHLSIIPVIAKNQSEALEMSAWRTAFSFLSGIITLVVAWAIFGQDNSEHLTAENAMDFTVMSLILVGIGLLFCLIFHIGTKEPSCQINKKLSVTAAGRPSSQLYNSLPRRSLLFRRATLERSVRDEKKTAARQTRKSEEIPYCLPFTAYLDPGKSSDWLKILTRWNCQSEALSPDKGGDKSSRMISKLPFPTTVPGNPKKPIRNGVKKTPNELIKNAWMNLCPKQCAILFNCFKFIAEKVLLHCFKSHSSVDDLHGNR</sequence>
<dbReference type="PANTHER" id="PTHR11328:SF28">
    <property type="entry name" value="MAJOR FACILITATOR SUPERFAMILY DOMAIN-CONTAINING PROTEIN 12"/>
    <property type="match status" value="1"/>
</dbReference>
<feature type="transmembrane region" description="Helical" evidence="3">
    <location>
        <begin position="36"/>
        <end position="55"/>
    </location>
</feature>
<comment type="caution">
    <text evidence="4">The sequence shown here is derived from an EMBL/GenBank/DDBJ whole genome shotgun (WGS) entry which is preliminary data.</text>
</comment>
<evidence type="ECO:0000256" key="2">
    <source>
        <dbReference type="SAM" id="MobiDB-lite"/>
    </source>
</evidence>
<organism evidence="4 5">
    <name type="scientific">Porites evermanni</name>
    <dbReference type="NCBI Taxonomy" id="104178"/>
    <lineage>
        <taxon>Eukaryota</taxon>
        <taxon>Metazoa</taxon>
        <taxon>Cnidaria</taxon>
        <taxon>Anthozoa</taxon>
        <taxon>Hexacorallia</taxon>
        <taxon>Scleractinia</taxon>
        <taxon>Fungiina</taxon>
        <taxon>Poritidae</taxon>
        <taxon>Porites</taxon>
    </lineage>
</organism>
<dbReference type="Proteomes" id="UP001159427">
    <property type="component" value="Unassembled WGS sequence"/>
</dbReference>
<evidence type="ECO:0000313" key="4">
    <source>
        <dbReference type="EMBL" id="CAH3190138.1"/>
    </source>
</evidence>
<accession>A0ABN8SF44</accession>
<name>A0ABN8SF44_9CNID</name>
<evidence type="ECO:0000256" key="1">
    <source>
        <dbReference type="ARBA" id="ARBA00008335"/>
    </source>
</evidence>
<feature type="transmembrane region" description="Helical" evidence="3">
    <location>
        <begin position="203"/>
        <end position="221"/>
    </location>
</feature>
<protein>
    <submittedName>
        <fullName evidence="4">Uncharacterized protein</fullName>
    </submittedName>
</protein>
<dbReference type="SUPFAM" id="SSF103473">
    <property type="entry name" value="MFS general substrate transporter"/>
    <property type="match status" value="1"/>
</dbReference>
<dbReference type="EMBL" id="CALNXI010002708">
    <property type="protein sequence ID" value="CAH3190138.1"/>
    <property type="molecule type" value="Genomic_DNA"/>
</dbReference>
<reference evidence="4 5" key="1">
    <citation type="submission" date="2022-05" db="EMBL/GenBank/DDBJ databases">
        <authorList>
            <consortium name="Genoscope - CEA"/>
            <person name="William W."/>
        </authorList>
    </citation>
    <scope>NUCLEOTIDE SEQUENCE [LARGE SCALE GENOMIC DNA]</scope>
</reference>
<gene>
    <name evidence="4" type="ORF">PEVE_00020157</name>
</gene>
<dbReference type="InterPro" id="IPR039672">
    <property type="entry name" value="MFS_2"/>
</dbReference>
<feature type="transmembrane region" description="Helical" evidence="3">
    <location>
        <begin position="123"/>
        <end position="150"/>
    </location>
</feature>
<dbReference type="InterPro" id="IPR036259">
    <property type="entry name" value="MFS_trans_sf"/>
</dbReference>
<feature type="transmembrane region" description="Helical" evidence="3">
    <location>
        <begin position="92"/>
        <end position="111"/>
    </location>
</feature>
<feature type="region of interest" description="Disordered" evidence="2">
    <location>
        <begin position="314"/>
        <end position="347"/>
    </location>
</feature>